<dbReference type="PROSITE" id="PS00941">
    <property type="entry name" value="CARBOXYLESTERASE_B_2"/>
    <property type="match status" value="1"/>
</dbReference>
<evidence type="ECO:0000313" key="4">
    <source>
        <dbReference type="Proteomes" id="UP000803844"/>
    </source>
</evidence>
<reference evidence="3" key="1">
    <citation type="journal article" date="2020" name="Phytopathology">
        <title>Genome sequence of the chestnut blight fungus Cryphonectria parasitica EP155: A fundamental resource for an archetypical invasive plant pathogen.</title>
        <authorList>
            <person name="Crouch J.A."/>
            <person name="Dawe A."/>
            <person name="Aerts A."/>
            <person name="Barry K."/>
            <person name="Churchill A.C.L."/>
            <person name="Grimwood J."/>
            <person name="Hillman B."/>
            <person name="Milgroom M.G."/>
            <person name="Pangilinan J."/>
            <person name="Smith M."/>
            <person name="Salamov A."/>
            <person name="Schmutz J."/>
            <person name="Yadav J."/>
            <person name="Grigoriev I.V."/>
            <person name="Nuss D."/>
        </authorList>
    </citation>
    <scope>NUCLEOTIDE SEQUENCE</scope>
    <source>
        <strain evidence="3">EP155</strain>
    </source>
</reference>
<keyword evidence="1" id="KW-0732">Signal</keyword>
<comment type="caution">
    <text evidence="3">The sequence shown here is derived from an EMBL/GenBank/DDBJ whole genome shotgun (WGS) entry which is preliminary data.</text>
</comment>
<evidence type="ECO:0000259" key="2">
    <source>
        <dbReference type="Pfam" id="PF00135"/>
    </source>
</evidence>
<dbReference type="InterPro" id="IPR029058">
    <property type="entry name" value="AB_hydrolase_fold"/>
</dbReference>
<sequence>MRTSYLPLAACLAGVGWAASPLYETVINITDFGVVQGRAALNSSQGGHVPNWEDISFFGGVPYGADTSGANRWLESQRATAWTGTKNTTDFGPLCPFAGNPQDMVARYGESEDCLTLNIWTPATSADDLLPVVFWTVDDGTVPPQSVYEGSGLASQGVIFVTYNYRSGVLGWLADPALVESFGNVAATNNATGNWGLEDQLHAFKWVSANIALFGGDPDHITVAGQGSGAATVLHLLNNEEVVEFDLNIHNAIAQSGLRYPSDPELQHESGAGAYFNQTYAKELAVGVLDGLNVSTVAEARALSYEQLVEATANVSFRPNLDYYLIPETYALDLQNGSATKVPVLTGHVADVETSAVVTTTTTTTTTGYQTLLQSRYGSSWDSSFLALYPSANDTQTLVRDQARVSSWAFAADYTDSSGGLPTYTYYWDYASPLSNGRASHGSEIPYALNNLWAQAGANLTTQDYTVASLLSAYWVNFIKTSDPSNSTLATNETALPATWNANSPTDNTTFRVGSAWEEIPIAGSVDKIALFEEFFAAQTPS</sequence>
<accession>A0A9P4YD46</accession>
<name>A0A9P4YD46_CRYP1</name>
<protein>
    <submittedName>
        <fullName evidence="3">Alpha/beta-hydrolase</fullName>
    </submittedName>
</protein>
<dbReference type="PANTHER" id="PTHR11559">
    <property type="entry name" value="CARBOXYLESTERASE"/>
    <property type="match status" value="1"/>
</dbReference>
<feature type="domain" description="Carboxylesterase type B" evidence="2">
    <location>
        <begin position="33"/>
        <end position="509"/>
    </location>
</feature>
<dbReference type="AlphaFoldDB" id="A0A9P4YD46"/>
<gene>
    <name evidence="3" type="ORF">M406DRAFT_326578</name>
</gene>
<dbReference type="SUPFAM" id="SSF53474">
    <property type="entry name" value="alpha/beta-Hydrolases"/>
    <property type="match status" value="1"/>
</dbReference>
<proteinExistence type="predicted"/>
<dbReference type="EMBL" id="MU032344">
    <property type="protein sequence ID" value="KAF3771181.1"/>
    <property type="molecule type" value="Genomic_DNA"/>
</dbReference>
<evidence type="ECO:0000256" key="1">
    <source>
        <dbReference type="SAM" id="SignalP"/>
    </source>
</evidence>
<feature type="chain" id="PRO_5040392830" evidence="1">
    <location>
        <begin position="19"/>
        <end position="542"/>
    </location>
</feature>
<dbReference type="InterPro" id="IPR019819">
    <property type="entry name" value="Carboxylesterase_B_CS"/>
</dbReference>
<dbReference type="OrthoDB" id="408631at2759"/>
<keyword evidence="4" id="KW-1185">Reference proteome</keyword>
<feature type="signal peptide" evidence="1">
    <location>
        <begin position="1"/>
        <end position="18"/>
    </location>
</feature>
<dbReference type="InterPro" id="IPR050309">
    <property type="entry name" value="Type-B_Carboxylest/Lipase"/>
</dbReference>
<organism evidence="3 4">
    <name type="scientific">Cryphonectria parasitica (strain ATCC 38755 / EP155)</name>
    <dbReference type="NCBI Taxonomy" id="660469"/>
    <lineage>
        <taxon>Eukaryota</taxon>
        <taxon>Fungi</taxon>
        <taxon>Dikarya</taxon>
        <taxon>Ascomycota</taxon>
        <taxon>Pezizomycotina</taxon>
        <taxon>Sordariomycetes</taxon>
        <taxon>Sordariomycetidae</taxon>
        <taxon>Diaporthales</taxon>
        <taxon>Cryphonectriaceae</taxon>
        <taxon>Cryphonectria-Endothia species complex</taxon>
        <taxon>Cryphonectria</taxon>
    </lineage>
</organism>
<dbReference type="RefSeq" id="XP_040782142.1">
    <property type="nucleotide sequence ID" value="XM_040920105.1"/>
</dbReference>
<dbReference type="InterPro" id="IPR002018">
    <property type="entry name" value="CarbesteraseB"/>
</dbReference>
<dbReference type="Proteomes" id="UP000803844">
    <property type="component" value="Unassembled WGS sequence"/>
</dbReference>
<dbReference type="GeneID" id="63837234"/>
<dbReference type="Pfam" id="PF00135">
    <property type="entry name" value="COesterase"/>
    <property type="match status" value="1"/>
</dbReference>
<evidence type="ECO:0000313" key="3">
    <source>
        <dbReference type="EMBL" id="KAF3771181.1"/>
    </source>
</evidence>
<dbReference type="Gene3D" id="3.40.50.1820">
    <property type="entry name" value="alpha/beta hydrolase"/>
    <property type="match status" value="1"/>
</dbReference>